<evidence type="ECO:0000256" key="2">
    <source>
        <dbReference type="ARBA" id="ARBA00022737"/>
    </source>
</evidence>
<dbReference type="AlphaFoldDB" id="M8B122"/>
<protein>
    <submittedName>
        <fullName evidence="3">Uncharacterized protein</fullName>
    </submittedName>
</protein>
<dbReference type="InterPro" id="IPR015943">
    <property type="entry name" value="WD40/YVTN_repeat-like_dom_sf"/>
</dbReference>
<dbReference type="InterPro" id="IPR036322">
    <property type="entry name" value="WD40_repeat_dom_sf"/>
</dbReference>
<dbReference type="PANTHER" id="PTHR19876:SF72">
    <property type="entry name" value="COATOMER WD ASSOCIATED REGION DOMAIN-CONTAINING PROTEIN"/>
    <property type="match status" value="1"/>
</dbReference>
<dbReference type="InterPro" id="IPR050844">
    <property type="entry name" value="Coatomer_complex_subunit"/>
</dbReference>
<dbReference type="PROSITE" id="PS00678">
    <property type="entry name" value="WD_REPEATS_1"/>
    <property type="match status" value="1"/>
</dbReference>
<accession>M8B122</accession>
<dbReference type="PROSITE" id="PS50082">
    <property type="entry name" value="WD_REPEATS_2"/>
    <property type="match status" value="2"/>
</dbReference>
<organism evidence="3">
    <name type="scientific">Aegilops tauschii</name>
    <name type="common">Tausch's goatgrass</name>
    <name type="synonym">Aegilops squarrosa</name>
    <dbReference type="NCBI Taxonomy" id="37682"/>
    <lineage>
        <taxon>Eukaryota</taxon>
        <taxon>Viridiplantae</taxon>
        <taxon>Streptophyta</taxon>
        <taxon>Embryophyta</taxon>
        <taxon>Tracheophyta</taxon>
        <taxon>Spermatophyta</taxon>
        <taxon>Magnoliopsida</taxon>
        <taxon>Liliopsida</taxon>
        <taxon>Poales</taxon>
        <taxon>Poaceae</taxon>
        <taxon>BOP clade</taxon>
        <taxon>Pooideae</taxon>
        <taxon>Triticodae</taxon>
        <taxon>Triticeae</taxon>
        <taxon>Triticinae</taxon>
        <taxon>Aegilops</taxon>
    </lineage>
</organism>
<proteinExistence type="predicted"/>
<dbReference type="PANTHER" id="PTHR19876">
    <property type="entry name" value="COATOMER"/>
    <property type="match status" value="1"/>
</dbReference>
<keyword evidence="2" id="KW-0677">Repeat</keyword>
<dbReference type="InterPro" id="IPR001680">
    <property type="entry name" value="WD40_rpt"/>
</dbReference>
<reference evidence="3" key="1">
    <citation type="submission" date="2015-06" db="UniProtKB">
        <authorList>
            <consortium name="EnsemblPlants"/>
        </authorList>
    </citation>
    <scope>IDENTIFICATION</scope>
</reference>
<dbReference type="GO" id="GO:0006888">
    <property type="term" value="P:endoplasmic reticulum to Golgi vesicle-mediated transport"/>
    <property type="evidence" value="ECO:0007669"/>
    <property type="project" value="TreeGrafter"/>
</dbReference>
<dbReference type="GO" id="GO:0006886">
    <property type="term" value="P:intracellular protein transport"/>
    <property type="evidence" value="ECO:0007669"/>
    <property type="project" value="TreeGrafter"/>
</dbReference>
<dbReference type="GO" id="GO:0006890">
    <property type="term" value="P:retrograde vesicle-mediated transport, Golgi to endoplasmic reticulum"/>
    <property type="evidence" value="ECO:0007669"/>
    <property type="project" value="TreeGrafter"/>
</dbReference>
<dbReference type="SMART" id="SM00320">
    <property type="entry name" value="WD40"/>
    <property type="match status" value="4"/>
</dbReference>
<name>M8B122_AEGTA</name>
<dbReference type="InterPro" id="IPR019775">
    <property type="entry name" value="WD40_repeat_CS"/>
</dbReference>
<keyword evidence="1" id="KW-0853">WD repeat</keyword>
<dbReference type="GO" id="GO:0006891">
    <property type="term" value="P:intra-Golgi vesicle-mediated transport"/>
    <property type="evidence" value="ECO:0007669"/>
    <property type="project" value="TreeGrafter"/>
</dbReference>
<sequence length="305" mass="33789">MDGDGADGAGGGGLLSVLADVVDIDVGDGLQHVDIKGLHPGYWGATHGDDDNQGSHLCDFQPRGQLEVHSVKVISGKKWFVAGTSDGVIHVYNYDNRIQKLRSFRAASDCFITSMAVNPTRSYVLSSAYHDIKLWDWSKGWECTKSFVQEHTDTVWSIGSPESKYTLYGHLDKVNCLDFFKCNDRQYLITGSDDHTAKIWDMEEKACVHTMEAFVSPVTSVIALADSPYLITGSKDGSVHFWSSGEFRLERIVNFGSGGAIWGLGRFMGSRRIVIGQEYTVSIMAIDNEDQNAVMFETKHISLMR</sequence>
<evidence type="ECO:0000256" key="1">
    <source>
        <dbReference type="ARBA" id="ARBA00022574"/>
    </source>
</evidence>
<dbReference type="EnsemblPlants" id="EMT07701">
    <property type="protein sequence ID" value="EMT07701"/>
    <property type="gene ID" value="F775_24967"/>
</dbReference>
<evidence type="ECO:0000313" key="3">
    <source>
        <dbReference type="EnsemblPlants" id="EMT07701"/>
    </source>
</evidence>
<dbReference type="Pfam" id="PF00400">
    <property type="entry name" value="WD40"/>
    <property type="match status" value="3"/>
</dbReference>
<dbReference type="SUPFAM" id="SSF50978">
    <property type="entry name" value="WD40 repeat-like"/>
    <property type="match status" value="1"/>
</dbReference>
<dbReference type="GO" id="GO:0030126">
    <property type="term" value="C:COPI vesicle coat"/>
    <property type="evidence" value="ECO:0007669"/>
    <property type="project" value="TreeGrafter"/>
</dbReference>
<dbReference type="PROSITE" id="PS50294">
    <property type="entry name" value="WD_REPEATS_REGION"/>
    <property type="match status" value="1"/>
</dbReference>
<dbReference type="Gene3D" id="2.130.10.10">
    <property type="entry name" value="YVTN repeat-like/Quinoprotein amine dehydrogenase"/>
    <property type="match status" value="2"/>
</dbReference>